<protein>
    <recommendedName>
        <fullName evidence="1">F5/8 type C domain-containing protein</fullName>
    </recommendedName>
</protein>
<dbReference type="PANTHER" id="PTHR10030:SF37">
    <property type="entry name" value="ALPHA-L-FUCOSIDASE-RELATED"/>
    <property type="match status" value="1"/>
</dbReference>
<dbReference type="GO" id="GO:0004560">
    <property type="term" value="F:alpha-L-fucosidase activity"/>
    <property type="evidence" value="ECO:0007669"/>
    <property type="project" value="UniProtKB-EC"/>
</dbReference>
<dbReference type="EMBL" id="BKCJ010579357">
    <property type="protein sequence ID" value="GFB22412.1"/>
    <property type="molecule type" value="Genomic_DNA"/>
</dbReference>
<dbReference type="PANTHER" id="PTHR10030">
    <property type="entry name" value="ALPHA-L-FUCOSIDASE"/>
    <property type="match status" value="1"/>
</dbReference>
<evidence type="ECO:0000259" key="1">
    <source>
        <dbReference type="Pfam" id="PF00754"/>
    </source>
</evidence>
<evidence type="ECO:0000313" key="2">
    <source>
        <dbReference type="EMBL" id="GFB22412.1"/>
    </source>
</evidence>
<organism evidence="2">
    <name type="scientific">Tanacetum cinerariifolium</name>
    <name type="common">Dalmatian daisy</name>
    <name type="synonym">Chrysanthemum cinerariifolium</name>
    <dbReference type="NCBI Taxonomy" id="118510"/>
    <lineage>
        <taxon>Eukaryota</taxon>
        <taxon>Viridiplantae</taxon>
        <taxon>Streptophyta</taxon>
        <taxon>Embryophyta</taxon>
        <taxon>Tracheophyta</taxon>
        <taxon>Spermatophyta</taxon>
        <taxon>Magnoliopsida</taxon>
        <taxon>eudicotyledons</taxon>
        <taxon>Gunneridae</taxon>
        <taxon>Pentapetalae</taxon>
        <taxon>asterids</taxon>
        <taxon>campanulids</taxon>
        <taxon>Asterales</taxon>
        <taxon>Asteraceae</taxon>
        <taxon>Asteroideae</taxon>
        <taxon>Anthemideae</taxon>
        <taxon>Anthemidinae</taxon>
        <taxon>Tanacetum</taxon>
    </lineage>
</organism>
<dbReference type="InterPro" id="IPR017853">
    <property type="entry name" value="GH"/>
</dbReference>
<proteinExistence type="predicted"/>
<gene>
    <name evidence="2" type="ORF">Tci_694383</name>
</gene>
<dbReference type="GO" id="GO:0005764">
    <property type="term" value="C:lysosome"/>
    <property type="evidence" value="ECO:0007669"/>
    <property type="project" value="TreeGrafter"/>
</dbReference>
<dbReference type="AlphaFoldDB" id="A0A699L6F4"/>
<dbReference type="Gene3D" id="2.60.120.260">
    <property type="entry name" value="Galactose-binding domain-like"/>
    <property type="match status" value="1"/>
</dbReference>
<feature type="non-terminal residue" evidence="2">
    <location>
        <position position="1"/>
    </location>
</feature>
<dbReference type="GO" id="GO:0016139">
    <property type="term" value="P:glycoside catabolic process"/>
    <property type="evidence" value="ECO:0007669"/>
    <property type="project" value="TreeGrafter"/>
</dbReference>
<dbReference type="GO" id="GO:0006004">
    <property type="term" value="P:fucose metabolic process"/>
    <property type="evidence" value="ECO:0007669"/>
    <property type="project" value="TreeGrafter"/>
</dbReference>
<dbReference type="Pfam" id="PF00754">
    <property type="entry name" value="F5_F8_type_C"/>
    <property type="match status" value="1"/>
</dbReference>
<name>A0A699L6F4_TANCI</name>
<comment type="caution">
    <text evidence="2">The sequence shown here is derived from an EMBL/GenBank/DDBJ whole genome shotgun (WGS) entry which is preliminary data.</text>
</comment>
<feature type="domain" description="F5/8 type C" evidence="1">
    <location>
        <begin position="90"/>
        <end position="195"/>
    </location>
</feature>
<dbReference type="SUPFAM" id="SSF51445">
    <property type="entry name" value="(Trans)glycosidases"/>
    <property type="match status" value="1"/>
</dbReference>
<accession>A0A699L6F4</accession>
<dbReference type="SUPFAM" id="SSF49785">
    <property type="entry name" value="Galactose-binding domain-like"/>
    <property type="match status" value="1"/>
</dbReference>
<dbReference type="InterPro" id="IPR000421">
    <property type="entry name" value="FA58C"/>
</dbReference>
<dbReference type="InterPro" id="IPR008979">
    <property type="entry name" value="Galactose-bd-like_sf"/>
</dbReference>
<sequence>AWFWKTDFPTTPVRDPAKLVNETLSPLNDNSCNFILNVAPNRDGLIDDNALAGLKEIGKLWHNAGPTTALPPLAPPLIASNLAKNQAANSSWSDDMNIMDFANDDDYHTSWQSNKTVQQPWYEIDFKRERSFNTVVVAEQKANITGYALDYWDGVAWQSLFDGTNGSSIKLHRFNRVWGSKVRMRIKAYDHQPSIAEFQLFDERR</sequence>
<dbReference type="Gene3D" id="3.20.20.80">
    <property type="entry name" value="Glycosidases"/>
    <property type="match status" value="1"/>
</dbReference>
<reference evidence="2" key="1">
    <citation type="journal article" date="2019" name="Sci. Rep.">
        <title>Draft genome of Tanacetum cinerariifolium, the natural source of mosquito coil.</title>
        <authorList>
            <person name="Yamashiro T."/>
            <person name="Shiraishi A."/>
            <person name="Satake H."/>
            <person name="Nakayama K."/>
        </authorList>
    </citation>
    <scope>NUCLEOTIDE SEQUENCE</scope>
</reference>
<dbReference type="InterPro" id="IPR000933">
    <property type="entry name" value="Glyco_hydro_29"/>
</dbReference>